<gene>
    <name evidence="1" type="ORF">GFSPODELE1_LOCUS5992</name>
</gene>
<dbReference type="Proteomes" id="UP001497453">
    <property type="component" value="Chromosome 4"/>
</dbReference>
<accession>A0ABP1DFR9</accession>
<reference evidence="2" key="1">
    <citation type="submission" date="2024-04" db="EMBL/GenBank/DDBJ databases">
        <authorList>
            <person name="Shaw F."/>
            <person name="Minotto A."/>
        </authorList>
    </citation>
    <scope>NUCLEOTIDE SEQUENCE [LARGE SCALE GENOMIC DNA]</scope>
</reference>
<dbReference type="EMBL" id="OZ037947">
    <property type="protein sequence ID" value="CAL1706682.1"/>
    <property type="molecule type" value="Genomic_DNA"/>
</dbReference>
<organism evidence="1 2">
    <name type="scientific">Somion occarium</name>
    <dbReference type="NCBI Taxonomy" id="3059160"/>
    <lineage>
        <taxon>Eukaryota</taxon>
        <taxon>Fungi</taxon>
        <taxon>Dikarya</taxon>
        <taxon>Basidiomycota</taxon>
        <taxon>Agaricomycotina</taxon>
        <taxon>Agaricomycetes</taxon>
        <taxon>Polyporales</taxon>
        <taxon>Cerrenaceae</taxon>
        <taxon>Somion</taxon>
    </lineage>
</organism>
<dbReference type="Gene3D" id="1.20.1280.50">
    <property type="match status" value="1"/>
</dbReference>
<proteinExistence type="predicted"/>
<evidence type="ECO:0000313" key="2">
    <source>
        <dbReference type="Proteomes" id="UP001497453"/>
    </source>
</evidence>
<evidence type="ECO:0008006" key="3">
    <source>
        <dbReference type="Google" id="ProtNLM"/>
    </source>
</evidence>
<name>A0ABP1DFR9_9APHY</name>
<evidence type="ECO:0000313" key="1">
    <source>
        <dbReference type="EMBL" id="CAL1706682.1"/>
    </source>
</evidence>
<keyword evidence="2" id="KW-1185">Reference proteome</keyword>
<protein>
    <recommendedName>
        <fullName evidence="3">F-box domain-containing protein</fullName>
    </recommendedName>
</protein>
<sequence>MNIPTAVYASSSRDTSCIARLPNELLEKVFICLREELLYGEPTYGCRTSHSWASVCHVCRHWNQVATQCSAFWSHIISVPWHDSSATYMEEMLRRSKQHPLSIHVSSQSRATCLELLETYDACQRLAVATFSLNYNIPVNARYQELVKRHASLDAPALQELTLTYDWPRLGALGPHQPKRRIPFSLGNLPRIWRLNVSRAPLSEIQFFFRSTITHLSMTHLLERIPTERLFDVLNAMPLLEDLMLQNALSSFNERNAQKHCFNYLRRLSLTDSTESIANYLLCFSFPPSSLRFVEIACEPLTCDKWQDRTILAKRLPAIADQFRGGLAEPLRSFSIRHRELPNSQIEISGWSAPTFPTYQAMISPSINLKMLECDGVDPVQLMTTVLDEVSLKDVRTLSFGNLDLPHSLKERRTRRPPFALSLKEHGEVFCRFSSVENLVVDLDIGKHLRDPLMIKYPLDWDEIRLKLPGKYENEELETTLNARNDGLDRIKSSEGRCFLFPSLKTLTIQWQQNNPRLRDETIDGLRKRFMEVCMVRDHEFELRLDPLPGTVRDFDFW</sequence>